<dbReference type="PANTHER" id="PTHR20875">
    <property type="entry name" value="EF-HAND CALCIUM-BINDING DOMAIN-CONTAINING PROTEIN 6-RELATED"/>
    <property type="match status" value="1"/>
</dbReference>
<dbReference type="InParanoid" id="A0A1S4FJD7"/>
<dbReference type="InterPro" id="IPR011992">
    <property type="entry name" value="EF-hand-dom_pair"/>
</dbReference>
<accession>A0A1S4FJD7</accession>
<dbReference type="SUPFAM" id="SSF47473">
    <property type="entry name" value="EF-hand"/>
    <property type="match status" value="3"/>
</dbReference>
<reference evidence="1" key="2">
    <citation type="submission" date="2020-05" db="UniProtKB">
        <authorList>
            <consortium name="EnsemblMetazoa"/>
        </authorList>
    </citation>
    <scope>IDENTIFICATION</scope>
    <source>
        <strain evidence="1">LVP_AGWG</strain>
    </source>
</reference>
<dbReference type="InterPro" id="IPR002048">
    <property type="entry name" value="EF_hand_dom"/>
</dbReference>
<evidence type="ECO:0000313" key="1">
    <source>
        <dbReference type="EnsemblMetazoa" id="AAEL008428-PA"/>
    </source>
</evidence>
<gene>
    <name evidence="1" type="primary">5570622</name>
</gene>
<name>A0A1S4FJD7_AEDAE</name>
<dbReference type="InterPro" id="IPR052603">
    <property type="entry name" value="EFCB6"/>
</dbReference>
<evidence type="ECO:0000313" key="2">
    <source>
        <dbReference type="Proteomes" id="UP000008820"/>
    </source>
</evidence>
<dbReference type="Proteomes" id="UP000008820">
    <property type="component" value="Chromosome 1"/>
</dbReference>
<dbReference type="OrthoDB" id="272072at2759"/>
<protein>
    <submittedName>
        <fullName evidence="1">Uncharacterized protein</fullName>
    </submittedName>
</protein>
<proteinExistence type="predicted"/>
<dbReference type="GO" id="GO:0005509">
    <property type="term" value="F:calcium ion binding"/>
    <property type="evidence" value="ECO:0007669"/>
    <property type="project" value="InterPro"/>
</dbReference>
<dbReference type="AlphaFoldDB" id="A0A1S4FJD7"/>
<dbReference type="PROSITE" id="PS50222">
    <property type="entry name" value="EF_HAND_2"/>
    <property type="match status" value="1"/>
</dbReference>
<dbReference type="EnsemblMetazoa" id="AAEL008428-RA">
    <property type="protein sequence ID" value="AAEL008428-PA"/>
    <property type="gene ID" value="AAEL008428"/>
</dbReference>
<dbReference type="Gene3D" id="1.10.238.10">
    <property type="entry name" value="EF-hand"/>
    <property type="match status" value="4"/>
</dbReference>
<keyword evidence="2" id="KW-1185">Reference proteome</keyword>
<dbReference type="VEuPathDB" id="VectorBase:AAEL008428"/>
<dbReference type="PANTHER" id="PTHR20875:SF0">
    <property type="entry name" value="GH12158P"/>
    <property type="match status" value="1"/>
</dbReference>
<sequence>MLPCQENPNVQNDCTFVAWKLCDRICHALDSYQAFQLRKTFQAQDVCSTGYVSGCQFASILSCALNGCLSDNDICRLADYFKTDDAAGVAYGYFLDVIMGEDEQNSSGRSRQNISSHEHRRLSLLLMEIAKTLRFREQVLRPYFEDCDLIARYGGSVTIGYFKRVLYYLGITLRRSECDLLVKRFMVDNYRVDYESFVEEIDQLFRYLDAQGPIDRQCDAEVPPKVIAIELTKVERPEVENVRLDEILRKNTTYHPCLKPSRAQRDFQALMLRIQRYVWENRIRIREFFEQYDLHCCGWISRSQFIRSMDAIGLSGLFRLPLTDGEIRTICDHYQDTHNNSRIRWACFTDDVDEVFTIKNLDKGSYKDVESPLKEVGNIHLHEKTHITVPELLDDVVRCVRNLVETRRILIRPAFRDFDSHRNGHISRNQMGEALSMAGIFITEEQRYALEQRYSDDFGFNYVEFLQDVDPMPKIASAYEDMQNRIAALNMQTSSTTCDFEKDIVQVLAKVKGQVVRRKLRIIDKMQGFDPLNHFRITKNQFERGLSTANINVTPAEVCTLVNMFRTPLQDTVDYKRFCDTIAEIDYQSKLEKAPLLVPLKHFPSENGILNHLNFEERTIASRTLQKLARYADVVSNLSSLLEDFDRNRMGLVNRNQFIRALATRDLHTAISSREFDVLCKCFGVELGHRREINYRALLMALDYLYANKENHPF</sequence>
<reference evidence="1 2" key="1">
    <citation type="submission" date="2017-06" db="EMBL/GenBank/DDBJ databases">
        <title>Aedes aegypti genome working group (AGWG) sequencing and assembly.</title>
        <authorList>
            <consortium name="Aedes aegypti Genome Working Group (AGWG)"/>
            <person name="Matthews B.J."/>
        </authorList>
    </citation>
    <scope>NUCLEOTIDE SEQUENCE [LARGE SCALE GENOMIC DNA]</scope>
    <source>
        <strain evidence="1 2">LVP_AGWG</strain>
    </source>
</reference>
<organism evidence="1 2">
    <name type="scientific">Aedes aegypti</name>
    <name type="common">Yellowfever mosquito</name>
    <name type="synonym">Culex aegypti</name>
    <dbReference type="NCBI Taxonomy" id="7159"/>
    <lineage>
        <taxon>Eukaryota</taxon>
        <taxon>Metazoa</taxon>
        <taxon>Ecdysozoa</taxon>
        <taxon>Arthropoda</taxon>
        <taxon>Hexapoda</taxon>
        <taxon>Insecta</taxon>
        <taxon>Pterygota</taxon>
        <taxon>Neoptera</taxon>
        <taxon>Endopterygota</taxon>
        <taxon>Diptera</taxon>
        <taxon>Nematocera</taxon>
        <taxon>Culicoidea</taxon>
        <taxon>Culicidae</taxon>
        <taxon>Culicinae</taxon>
        <taxon>Aedini</taxon>
        <taxon>Aedes</taxon>
        <taxon>Stegomyia</taxon>
    </lineage>
</organism>